<accession>A0A7W9MF64</accession>
<proteinExistence type="predicted"/>
<protein>
    <submittedName>
        <fullName evidence="2">Uncharacterized protein</fullName>
    </submittedName>
</protein>
<gene>
    <name evidence="2" type="ORF">F4562_001547</name>
</gene>
<dbReference type="AlphaFoldDB" id="A0A7W9MF64"/>
<evidence type="ECO:0000313" key="2">
    <source>
        <dbReference type="EMBL" id="MBB5818485.1"/>
    </source>
</evidence>
<keyword evidence="1" id="KW-1133">Transmembrane helix</keyword>
<organism evidence="2 3">
    <name type="scientific">Streptosporangium becharense</name>
    <dbReference type="NCBI Taxonomy" id="1816182"/>
    <lineage>
        <taxon>Bacteria</taxon>
        <taxon>Bacillati</taxon>
        <taxon>Actinomycetota</taxon>
        <taxon>Actinomycetes</taxon>
        <taxon>Streptosporangiales</taxon>
        <taxon>Streptosporangiaceae</taxon>
        <taxon>Streptosporangium</taxon>
    </lineage>
</organism>
<keyword evidence="3" id="KW-1185">Reference proteome</keyword>
<dbReference type="RefSeq" id="WP_184542012.1">
    <property type="nucleotide sequence ID" value="NZ_JACHMP010000001.1"/>
</dbReference>
<evidence type="ECO:0000313" key="3">
    <source>
        <dbReference type="Proteomes" id="UP000540685"/>
    </source>
</evidence>
<evidence type="ECO:0000256" key="1">
    <source>
        <dbReference type="SAM" id="Phobius"/>
    </source>
</evidence>
<feature type="transmembrane region" description="Helical" evidence="1">
    <location>
        <begin position="29"/>
        <end position="48"/>
    </location>
</feature>
<dbReference type="EMBL" id="JACHMP010000001">
    <property type="protein sequence ID" value="MBB5818485.1"/>
    <property type="molecule type" value="Genomic_DNA"/>
</dbReference>
<name>A0A7W9MF64_9ACTN</name>
<keyword evidence="1" id="KW-0812">Transmembrane</keyword>
<reference evidence="2 3" key="1">
    <citation type="submission" date="2020-08" db="EMBL/GenBank/DDBJ databases">
        <title>Sequencing the genomes of 1000 actinobacteria strains.</title>
        <authorList>
            <person name="Klenk H.-P."/>
        </authorList>
    </citation>
    <scope>NUCLEOTIDE SEQUENCE [LARGE SCALE GENOMIC DNA]</scope>
    <source>
        <strain evidence="2 3">DSM 46887</strain>
    </source>
</reference>
<sequence>MGSLLGGLALQWGFFVGLGAIASFWTSPWAIAVAPGVMAVMLPVGLVLGRIDGHRGWCWFLRSLDAVEIADGLSQLFPLLVAFLFSRLLRPFLSLLRPLSRLSAPLRRLLAPFRRLLPALRWFVHWSPGSAHSSSHPEETADGR</sequence>
<dbReference type="Proteomes" id="UP000540685">
    <property type="component" value="Unassembled WGS sequence"/>
</dbReference>
<comment type="caution">
    <text evidence="2">The sequence shown here is derived from an EMBL/GenBank/DDBJ whole genome shotgun (WGS) entry which is preliminary data.</text>
</comment>
<keyword evidence="1" id="KW-0472">Membrane</keyword>